<dbReference type="AlphaFoldDB" id="A0A9P9YFS9"/>
<protein>
    <submittedName>
        <fullName evidence="1">Uncharacterized protein</fullName>
    </submittedName>
</protein>
<keyword evidence="2" id="KW-1185">Reference proteome</keyword>
<dbReference type="EMBL" id="JAMKOV010000031">
    <property type="protein sequence ID" value="KAI8035789.1"/>
    <property type="molecule type" value="Genomic_DNA"/>
</dbReference>
<name>A0A9P9YFS9_9MUSC</name>
<dbReference type="OrthoDB" id="7830672at2759"/>
<reference evidence="1" key="1">
    <citation type="journal article" date="2023" name="Genome Biol. Evol.">
        <title>Long-read-based Genome Assembly of Drosophila gunungcola Reveals Fewer Chemosensory Genes in Flower-breeding Species.</title>
        <authorList>
            <person name="Negi A."/>
            <person name="Liao B.Y."/>
            <person name="Yeh S.D."/>
        </authorList>
    </citation>
    <scope>NUCLEOTIDE SEQUENCE</scope>
    <source>
        <strain evidence="1">Sukarami</strain>
    </source>
</reference>
<accession>A0A9P9YFS9</accession>
<gene>
    <name evidence="1" type="ORF">M5D96_011540</name>
</gene>
<dbReference type="Proteomes" id="UP001059596">
    <property type="component" value="Unassembled WGS sequence"/>
</dbReference>
<organism evidence="1 2">
    <name type="scientific">Drosophila gunungcola</name>
    <name type="common">fruit fly</name>
    <dbReference type="NCBI Taxonomy" id="103775"/>
    <lineage>
        <taxon>Eukaryota</taxon>
        <taxon>Metazoa</taxon>
        <taxon>Ecdysozoa</taxon>
        <taxon>Arthropoda</taxon>
        <taxon>Hexapoda</taxon>
        <taxon>Insecta</taxon>
        <taxon>Pterygota</taxon>
        <taxon>Neoptera</taxon>
        <taxon>Endopterygota</taxon>
        <taxon>Diptera</taxon>
        <taxon>Brachycera</taxon>
        <taxon>Muscomorpha</taxon>
        <taxon>Ephydroidea</taxon>
        <taxon>Drosophilidae</taxon>
        <taxon>Drosophila</taxon>
        <taxon>Sophophora</taxon>
    </lineage>
</organism>
<proteinExistence type="predicted"/>
<comment type="caution">
    <text evidence="1">The sequence shown here is derived from an EMBL/GenBank/DDBJ whole genome shotgun (WGS) entry which is preliminary data.</text>
</comment>
<evidence type="ECO:0000313" key="1">
    <source>
        <dbReference type="EMBL" id="KAI8035789.1"/>
    </source>
</evidence>
<sequence>MDSKKTLAWFFGLPSVRYTQIFIVVAGDLLALSNLYPKHSRYISQPFLLWKEIQVEEENPSD</sequence>
<evidence type="ECO:0000313" key="2">
    <source>
        <dbReference type="Proteomes" id="UP001059596"/>
    </source>
</evidence>